<evidence type="ECO:0000256" key="3">
    <source>
        <dbReference type="ARBA" id="ARBA00038315"/>
    </source>
</evidence>
<dbReference type="Pfam" id="PF13516">
    <property type="entry name" value="LRR_6"/>
    <property type="match status" value="2"/>
</dbReference>
<dbReference type="InterPro" id="IPR051279">
    <property type="entry name" value="PP1-Reg/Actin-Interact_Protein"/>
</dbReference>
<reference evidence="5 6" key="1">
    <citation type="submission" date="2023-11" db="EMBL/GenBank/DDBJ databases">
        <title>Halocaridina rubra genome assembly.</title>
        <authorList>
            <person name="Smith C."/>
        </authorList>
    </citation>
    <scope>NUCLEOTIDE SEQUENCE [LARGE SCALE GENOMIC DNA]</scope>
    <source>
        <strain evidence="5">EP-1</strain>
        <tissue evidence="5">Whole</tissue>
    </source>
</reference>
<dbReference type="PANTHER" id="PTHR24112">
    <property type="entry name" value="LEUCINE-RICH REPEAT, ISOFORM F-RELATED"/>
    <property type="match status" value="1"/>
</dbReference>
<comment type="similarity">
    <text evidence="3">Belongs to the PPP1R37 family.</text>
</comment>
<dbReference type="InterPro" id="IPR032675">
    <property type="entry name" value="LRR_dom_sf"/>
</dbReference>
<dbReference type="PANTHER" id="PTHR24112:SF9">
    <property type="entry name" value="PROTEIN PHOSPHATASE 1 REGULATORY SUBUNIT 37"/>
    <property type="match status" value="1"/>
</dbReference>
<proteinExistence type="inferred from homology"/>
<feature type="region of interest" description="Disordered" evidence="4">
    <location>
        <begin position="1168"/>
        <end position="1202"/>
    </location>
</feature>
<gene>
    <name evidence="5" type="ORF">SK128_002791</name>
</gene>
<dbReference type="Proteomes" id="UP001381693">
    <property type="component" value="Unassembled WGS sequence"/>
</dbReference>
<dbReference type="SUPFAM" id="SSF52047">
    <property type="entry name" value="RNI-like"/>
    <property type="match status" value="1"/>
</dbReference>
<feature type="non-terminal residue" evidence="5">
    <location>
        <position position="1"/>
    </location>
</feature>
<organism evidence="5 6">
    <name type="scientific">Halocaridina rubra</name>
    <name type="common">Hawaiian red shrimp</name>
    <dbReference type="NCBI Taxonomy" id="373956"/>
    <lineage>
        <taxon>Eukaryota</taxon>
        <taxon>Metazoa</taxon>
        <taxon>Ecdysozoa</taxon>
        <taxon>Arthropoda</taxon>
        <taxon>Crustacea</taxon>
        <taxon>Multicrustacea</taxon>
        <taxon>Malacostraca</taxon>
        <taxon>Eumalacostraca</taxon>
        <taxon>Eucarida</taxon>
        <taxon>Decapoda</taxon>
        <taxon>Pleocyemata</taxon>
        <taxon>Caridea</taxon>
        <taxon>Atyoidea</taxon>
        <taxon>Atyidae</taxon>
        <taxon>Halocaridina</taxon>
    </lineage>
</organism>
<feature type="region of interest" description="Disordered" evidence="4">
    <location>
        <begin position="1287"/>
        <end position="1308"/>
    </location>
</feature>
<accession>A0AAN9A0U1</accession>
<keyword evidence="2" id="KW-0677">Repeat</keyword>
<sequence length="1308" mass="141840">FMFECNTINTQMFYKANDLIWKRFSHVLRSSEADEQDNIISDLNAVPLTDTVFAASSQLEDCISTQGNEISTEVILSSDIHVSDKSECSSSSSCCSIKLREKNGKEEEGLYCGKEVEKLDEVEALTLEPPLGFADNDLNISVSAVVTAFGEVKSELKNAVKDAHCELVSTVSEVRNELSHVFIGTNLCHSHIYGECKDANWSDVEAKESDMSVDEKEIHESLSYDTENLNISFPIATQSEKMNECHYQQHMSESCSNVVAERIFTDNVISSTDISTGVNTMLTSNGMNTESTDHVKNKLENTENLEDNKNVVKLSSSEDLNHSQNVGIIHVQSLTHQSTTKDSASEALDDKGIITSNTLSATSAETLQKQTVSAPSTPVPSASGSLRKVLRVQGCQGRRVSFPEDDTRLISSYLEPVNPWQKMGGVTVDEIAAAYRTSCERHRTQPLPGVLQQIKALPLVVGGRVECISLRGQRLEGGQCEGLEEIFRRVQFKILDLEGCSLDDDTAIPLFDMIEFYDSATQLNISCNSKIGFRGWQACARMLKRTPSVEYLDARNTNLNETNMPILGRALRLGARLHTLHLENCNLTGRPLIMLTAALKQNDTLAELYLAENRLGVNDCIQLGNLVRANNTLRVLDLRNNNVQDAGCGHISEGITEQQMQQLETDDCGSDTKREAKGLNSLILWNNHLTQQSAPHLATLLASTSSLEMLNLGRNNLTSEGILRLKESLLRNRSLLRLGLQAARIGDEGAVALAEYTADNIVIQQIDLRENPVHVAGLMALAHSMRVNTTITQLDLDSDPRTEPSAELAEQHSSLQKEIKEYCQRNLTHSHLRDAKVNSSEGSINLPIVDQDRLSVNSVIRKVSLTCETSHKPASLDTVNDTPIQEEEKQKYVSPAPSPLPSPSPSPCASPSPSPVPSPLKNRFRVFRVQEASRSTSQLPLNTSVCSSSVCSSAPVSQSGRSMSAGDLSLTKPAQPALRPNRFSIGGRFTVTRVTEASGSSSLPSNTVTASSSELSPTGTASSPKIVISSPIRVERGFSIEDASTHTSKSGMFFLENTGDINSTPAKSKVMGDNTESLPESCQKRQVSLSAHTVRLKSDSDSDEVFVESTNLNSNSGSSIKSSSFENSGGEKDNDSLSSCELTDSGFLDDSMCGGNRGGVGCSISSGTCSPHPEGDRDSLLSSSVDSTSQEDAGLNSSMSCSSNFQSTLPSVSSLLSCSVQHPVQPIPAETLKRAPLAAMENGSFDSDSEDSEVTTQSSDSTHSDEVRIMTEQLIPRPAWELKQDSVVEMPQPITDASVKTAGASETG</sequence>
<keyword evidence="1" id="KW-0433">Leucine-rich repeat</keyword>
<keyword evidence="6" id="KW-1185">Reference proteome</keyword>
<feature type="region of interest" description="Disordered" evidence="4">
    <location>
        <begin position="1061"/>
        <end position="1080"/>
    </location>
</feature>
<feature type="region of interest" description="Disordered" evidence="4">
    <location>
        <begin position="1237"/>
        <end position="1267"/>
    </location>
</feature>
<dbReference type="Gene3D" id="3.80.10.10">
    <property type="entry name" value="Ribonuclease Inhibitor"/>
    <property type="match status" value="2"/>
</dbReference>
<feature type="compositionally biased region" description="Pro residues" evidence="4">
    <location>
        <begin position="896"/>
        <end position="918"/>
    </location>
</feature>
<evidence type="ECO:0000313" key="6">
    <source>
        <dbReference type="Proteomes" id="UP001381693"/>
    </source>
</evidence>
<evidence type="ECO:0008006" key="7">
    <source>
        <dbReference type="Google" id="ProtNLM"/>
    </source>
</evidence>
<evidence type="ECO:0000256" key="4">
    <source>
        <dbReference type="SAM" id="MobiDB-lite"/>
    </source>
</evidence>
<dbReference type="InterPro" id="IPR001611">
    <property type="entry name" value="Leu-rich_rpt"/>
</dbReference>
<evidence type="ECO:0000256" key="1">
    <source>
        <dbReference type="ARBA" id="ARBA00022614"/>
    </source>
</evidence>
<name>A0AAN9A0U1_HALRR</name>
<feature type="region of interest" description="Disordered" evidence="4">
    <location>
        <begin position="1109"/>
        <end position="1137"/>
    </location>
</feature>
<feature type="compositionally biased region" description="Polar residues" evidence="4">
    <location>
        <begin position="996"/>
        <end position="1023"/>
    </location>
</feature>
<feature type="region of interest" description="Disordered" evidence="4">
    <location>
        <begin position="873"/>
        <end position="919"/>
    </location>
</feature>
<evidence type="ECO:0000313" key="5">
    <source>
        <dbReference type="EMBL" id="KAK7070928.1"/>
    </source>
</evidence>
<dbReference type="SMART" id="SM00368">
    <property type="entry name" value="LRR_RI"/>
    <property type="match status" value="8"/>
</dbReference>
<feature type="compositionally biased region" description="Low complexity" evidence="4">
    <location>
        <begin position="1113"/>
        <end position="1128"/>
    </location>
</feature>
<comment type="caution">
    <text evidence="5">The sequence shown here is derived from an EMBL/GenBank/DDBJ whole genome shotgun (WGS) entry which is preliminary data.</text>
</comment>
<evidence type="ECO:0000256" key="2">
    <source>
        <dbReference type="ARBA" id="ARBA00022737"/>
    </source>
</evidence>
<dbReference type="EMBL" id="JAXCGZ010015189">
    <property type="protein sequence ID" value="KAK7070928.1"/>
    <property type="molecule type" value="Genomic_DNA"/>
</dbReference>
<protein>
    <recommendedName>
        <fullName evidence="7">Protein phosphatase 1 regulatory subunit 37</fullName>
    </recommendedName>
</protein>
<feature type="region of interest" description="Disordered" evidence="4">
    <location>
        <begin position="996"/>
        <end position="1024"/>
    </location>
</feature>
<feature type="region of interest" description="Disordered" evidence="4">
    <location>
        <begin position="960"/>
        <end position="979"/>
    </location>
</feature>